<accession>A0ABR5A2Y8</accession>
<evidence type="ECO:0000259" key="5">
    <source>
        <dbReference type="Pfam" id="PF25967"/>
    </source>
</evidence>
<evidence type="ECO:0000256" key="1">
    <source>
        <dbReference type="ARBA" id="ARBA00004196"/>
    </source>
</evidence>
<dbReference type="Pfam" id="PF25973">
    <property type="entry name" value="BSH_CzcB"/>
    <property type="match status" value="1"/>
</dbReference>
<dbReference type="RefSeq" id="WP_041064324.1">
    <property type="nucleotide sequence ID" value="NZ_JXAL01000022.1"/>
</dbReference>
<feature type="coiled-coil region" evidence="3">
    <location>
        <begin position="161"/>
        <end position="188"/>
    </location>
</feature>
<keyword evidence="8" id="KW-1185">Reference proteome</keyword>
<dbReference type="Proteomes" id="UP000054526">
    <property type="component" value="Unassembled WGS sequence"/>
</dbReference>
<dbReference type="Pfam" id="PF25967">
    <property type="entry name" value="RND-MFP_C"/>
    <property type="match status" value="1"/>
</dbReference>
<dbReference type="EMBL" id="JXAL01000022">
    <property type="protein sequence ID" value="KIL35428.1"/>
    <property type="molecule type" value="Genomic_DNA"/>
</dbReference>
<evidence type="ECO:0000256" key="2">
    <source>
        <dbReference type="ARBA" id="ARBA00023054"/>
    </source>
</evidence>
<keyword evidence="2 3" id="KW-0175">Coiled coil</keyword>
<dbReference type="PANTHER" id="PTHR32347:SF23">
    <property type="entry name" value="BLL5650 PROTEIN"/>
    <property type="match status" value="1"/>
</dbReference>
<dbReference type="InterPro" id="IPR058647">
    <property type="entry name" value="BSH_CzcB-like"/>
</dbReference>
<comment type="subcellular location">
    <subcellularLocation>
        <location evidence="1">Cell envelope</location>
    </subcellularLocation>
</comment>
<comment type="caution">
    <text evidence="7">The sequence shown here is derived from an EMBL/GenBank/DDBJ whole genome shotgun (WGS) entry which is preliminary data.</text>
</comment>
<feature type="domain" description="CzcB-like barrel-sandwich hybrid" evidence="6">
    <location>
        <begin position="105"/>
        <end position="217"/>
    </location>
</feature>
<protein>
    <submittedName>
        <fullName evidence="7">Transporter</fullName>
    </submittedName>
</protein>
<dbReference type="PANTHER" id="PTHR32347">
    <property type="entry name" value="EFFLUX SYSTEM COMPONENT YKNX-RELATED"/>
    <property type="match status" value="1"/>
</dbReference>
<evidence type="ECO:0000259" key="6">
    <source>
        <dbReference type="Pfam" id="PF25973"/>
    </source>
</evidence>
<evidence type="ECO:0000313" key="8">
    <source>
        <dbReference type="Proteomes" id="UP000054526"/>
    </source>
</evidence>
<dbReference type="InterPro" id="IPR058627">
    <property type="entry name" value="MdtA-like_C"/>
</dbReference>
<evidence type="ECO:0000256" key="3">
    <source>
        <dbReference type="SAM" id="Coils"/>
    </source>
</evidence>
<dbReference type="SUPFAM" id="SSF111369">
    <property type="entry name" value="HlyD-like secretion proteins"/>
    <property type="match status" value="1"/>
</dbReference>
<organism evidence="7 8">
    <name type="scientific">Cohnella kolymensis</name>
    <dbReference type="NCBI Taxonomy" id="1590652"/>
    <lineage>
        <taxon>Bacteria</taxon>
        <taxon>Bacillati</taxon>
        <taxon>Bacillota</taxon>
        <taxon>Bacilli</taxon>
        <taxon>Bacillales</taxon>
        <taxon>Paenibacillaceae</taxon>
        <taxon>Cohnella</taxon>
    </lineage>
</organism>
<gene>
    <name evidence="7" type="ORF">SD71_14125</name>
</gene>
<feature type="domain" description="Multidrug resistance protein MdtA-like C-terminal permuted SH3" evidence="5">
    <location>
        <begin position="313"/>
        <end position="368"/>
    </location>
</feature>
<dbReference type="InterPro" id="IPR050465">
    <property type="entry name" value="UPF0194_transport"/>
</dbReference>
<proteinExistence type="predicted"/>
<dbReference type="Gene3D" id="2.40.420.20">
    <property type="match status" value="1"/>
</dbReference>
<dbReference type="Gene3D" id="2.40.50.100">
    <property type="match status" value="1"/>
</dbReference>
<evidence type="ECO:0000313" key="7">
    <source>
        <dbReference type="EMBL" id="KIL35428.1"/>
    </source>
</evidence>
<name>A0ABR5A2Y8_9BACL</name>
<sequence>MSMKWWTAYSSEEVQAMSMRKKNRRLGTALLAAVALSVAVTGCGLLPKEPVEEDLSAIQLPKISEKPKYEVTTKTLETTVSGSGKIMSTQEKTLYFTLDGKRLKKMYIQAGEVVKAGQPIAELDVEDMQKSLRSQRLAFKRKELDMKELLRTRDEKDPVEFEQAMLTFEEERQALVDLEEDIAKATLTAPFSGTVVAVSVQEGAQIKAYDTICVVADPSRLTVAATLSKDDLNKVALGMEVRVDVNNAPGLTGKVKQLPLPAPENNNGGGLPGQGPQVERLDQFLLVDVPKLPKEITRGTNLSVSVIVDRKENAIVVPLSTIRNVGARTYVQVAEDNGTKREVDVEVGQQTSTDAEILQGLTPGQKVVGK</sequence>
<evidence type="ECO:0000256" key="4">
    <source>
        <dbReference type="SAM" id="MobiDB-lite"/>
    </source>
</evidence>
<reference evidence="7 8" key="1">
    <citation type="submission" date="2014-12" db="EMBL/GenBank/DDBJ databases">
        <title>Draft genome sequence of Cohnella kolymensis strain B-2846.</title>
        <authorList>
            <person name="Karlyshev A.V."/>
            <person name="Kudryashova E.B."/>
        </authorList>
    </citation>
    <scope>NUCLEOTIDE SEQUENCE [LARGE SCALE GENOMIC DNA]</scope>
    <source>
        <strain evidence="7 8">VKM B-2846</strain>
    </source>
</reference>
<feature type="region of interest" description="Disordered" evidence="4">
    <location>
        <begin position="254"/>
        <end position="275"/>
    </location>
</feature>